<dbReference type="PANTHER" id="PTHR11109:SF7">
    <property type="entry name" value="GTP CYCLOHYDROLASE 1"/>
    <property type="match status" value="1"/>
</dbReference>
<proteinExistence type="inferred from homology"/>
<dbReference type="EC" id="3.5.4.16" evidence="6"/>
<dbReference type="InterPro" id="IPR020602">
    <property type="entry name" value="GTP_CycHdrlase_I_dom"/>
</dbReference>
<dbReference type="GO" id="GO:0005525">
    <property type="term" value="F:GTP binding"/>
    <property type="evidence" value="ECO:0007669"/>
    <property type="project" value="UniProtKB-KW"/>
</dbReference>
<comment type="subunit">
    <text evidence="6">Homopolymer.</text>
</comment>
<dbReference type="AlphaFoldDB" id="A0A939S848"/>
<keyword evidence="9" id="KW-1185">Reference proteome</keyword>
<dbReference type="Pfam" id="PF01227">
    <property type="entry name" value="GTP_cyclohydroI"/>
    <property type="match status" value="1"/>
</dbReference>
<keyword evidence="4 6" id="KW-0554">One-carbon metabolism</keyword>
<dbReference type="Proteomes" id="UP000664382">
    <property type="component" value="Unassembled WGS sequence"/>
</dbReference>
<dbReference type="GO" id="GO:0006730">
    <property type="term" value="P:one-carbon metabolic process"/>
    <property type="evidence" value="ECO:0007669"/>
    <property type="project" value="UniProtKB-UniRule"/>
</dbReference>
<keyword evidence="5 6" id="KW-0378">Hydrolase</keyword>
<dbReference type="InterPro" id="IPR043133">
    <property type="entry name" value="GTP-CH-I_C/QueF"/>
</dbReference>
<feature type="binding site" evidence="6">
    <location>
        <position position="84"/>
    </location>
    <ligand>
        <name>Zn(2+)</name>
        <dbReference type="ChEBI" id="CHEBI:29105"/>
    </ligand>
</feature>
<evidence type="ECO:0000256" key="2">
    <source>
        <dbReference type="ARBA" id="ARBA00005080"/>
    </source>
</evidence>
<dbReference type="GO" id="GO:0005737">
    <property type="term" value="C:cytoplasm"/>
    <property type="evidence" value="ECO:0007669"/>
    <property type="project" value="TreeGrafter"/>
</dbReference>
<comment type="similarity">
    <text evidence="3 6">Belongs to the GTP cyclohydrolase I family.</text>
</comment>
<dbReference type="FunFam" id="3.30.1130.10:FF:000001">
    <property type="entry name" value="GTP cyclohydrolase 1"/>
    <property type="match status" value="1"/>
</dbReference>
<evidence type="ECO:0000256" key="6">
    <source>
        <dbReference type="HAMAP-Rule" id="MF_00223"/>
    </source>
</evidence>
<evidence type="ECO:0000259" key="7">
    <source>
        <dbReference type="Pfam" id="PF01227"/>
    </source>
</evidence>
<dbReference type="RefSeq" id="WP_208097427.1">
    <property type="nucleotide sequence ID" value="NZ_JAGDYM010000007.1"/>
</dbReference>
<dbReference type="SUPFAM" id="SSF55620">
    <property type="entry name" value="Tetrahydrobiopterin biosynthesis enzymes-like"/>
    <property type="match status" value="1"/>
</dbReference>
<name>A0A939S848_9MICO</name>
<evidence type="ECO:0000256" key="4">
    <source>
        <dbReference type="ARBA" id="ARBA00022563"/>
    </source>
</evidence>
<dbReference type="GO" id="GO:0006729">
    <property type="term" value="P:tetrahydrobiopterin biosynthetic process"/>
    <property type="evidence" value="ECO:0007669"/>
    <property type="project" value="TreeGrafter"/>
</dbReference>
<dbReference type="Gene3D" id="1.10.286.10">
    <property type="match status" value="1"/>
</dbReference>
<dbReference type="NCBIfam" id="TIGR00063">
    <property type="entry name" value="folE"/>
    <property type="match status" value="1"/>
</dbReference>
<dbReference type="FunFam" id="1.10.286.10:FF:000001">
    <property type="entry name" value="GTP cyclohydrolase 1"/>
    <property type="match status" value="1"/>
</dbReference>
<evidence type="ECO:0000256" key="1">
    <source>
        <dbReference type="ARBA" id="ARBA00001052"/>
    </source>
</evidence>
<keyword evidence="6" id="KW-0547">Nucleotide-binding</keyword>
<dbReference type="EMBL" id="JAGDYM010000007">
    <property type="protein sequence ID" value="MBO1901661.1"/>
    <property type="molecule type" value="Genomic_DNA"/>
</dbReference>
<evidence type="ECO:0000256" key="3">
    <source>
        <dbReference type="ARBA" id="ARBA00008085"/>
    </source>
</evidence>
<dbReference type="GO" id="GO:0003934">
    <property type="term" value="F:GTP cyclohydrolase I activity"/>
    <property type="evidence" value="ECO:0007669"/>
    <property type="project" value="UniProtKB-UniRule"/>
</dbReference>
<organism evidence="8 9">
    <name type="scientific">Leucobacter weissii</name>
    <dbReference type="NCBI Taxonomy" id="1983706"/>
    <lineage>
        <taxon>Bacteria</taxon>
        <taxon>Bacillati</taxon>
        <taxon>Actinomycetota</taxon>
        <taxon>Actinomycetes</taxon>
        <taxon>Micrococcales</taxon>
        <taxon>Microbacteriaceae</taxon>
        <taxon>Leucobacter</taxon>
    </lineage>
</organism>
<evidence type="ECO:0000313" key="8">
    <source>
        <dbReference type="EMBL" id="MBO1901661.1"/>
    </source>
</evidence>
<evidence type="ECO:0000313" key="9">
    <source>
        <dbReference type="Proteomes" id="UP000664382"/>
    </source>
</evidence>
<dbReference type="InterPro" id="IPR043134">
    <property type="entry name" value="GTP-CH-I_N"/>
</dbReference>
<dbReference type="PROSITE" id="PS00859">
    <property type="entry name" value="GTP_CYCLOHYDROL_1_1"/>
    <property type="match status" value="1"/>
</dbReference>
<dbReference type="GO" id="GO:0008270">
    <property type="term" value="F:zinc ion binding"/>
    <property type="evidence" value="ECO:0007669"/>
    <property type="project" value="UniProtKB-UniRule"/>
</dbReference>
<dbReference type="PANTHER" id="PTHR11109">
    <property type="entry name" value="GTP CYCLOHYDROLASE I"/>
    <property type="match status" value="1"/>
</dbReference>
<keyword evidence="6" id="KW-0479">Metal-binding</keyword>
<reference evidence="8" key="1">
    <citation type="submission" date="2021-03" db="EMBL/GenBank/DDBJ databases">
        <title>Leucobacter chromiisoli sp. nov., isolated from chromium-containing soil of chemical plant.</title>
        <authorList>
            <person name="Xu Z."/>
        </authorList>
    </citation>
    <scope>NUCLEOTIDE SEQUENCE</scope>
    <source>
        <strain evidence="8">S27</strain>
    </source>
</reference>
<dbReference type="InterPro" id="IPR001474">
    <property type="entry name" value="GTP_CycHdrlase_I"/>
</dbReference>
<feature type="domain" description="GTP cyclohydrolase I" evidence="7">
    <location>
        <begin position="11"/>
        <end position="187"/>
    </location>
</feature>
<comment type="pathway">
    <text evidence="2 6">Cofactor biosynthesis; 7,8-dihydroneopterin triphosphate biosynthesis; 7,8-dihydroneopterin triphosphate from GTP: step 1/1.</text>
</comment>
<dbReference type="InterPro" id="IPR018234">
    <property type="entry name" value="GTP_CycHdrlase_I_CS"/>
</dbReference>
<feature type="binding site" evidence="6">
    <location>
        <position position="152"/>
    </location>
    <ligand>
        <name>Zn(2+)</name>
        <dbReference type="ChEBI" id="CHEBI:29105"/>
    </ligand>
</feature>
<dbReference type="HAMAP" id="MF_00223">
    <property type="entry name" value="FolE"/>
    <property type="match status" value="1"/>
</dbReference>
<dbReference type="NCBIfam" id="NF006826">
    <property type="entry name" value="PRK09347.1-3"/>
    <property type="match status" value="1"/>
</dbReference>
<comment type="catalytic activity">
    <reaction evidence="1 6">
        <text>GTP + H2O = 7,8-dihydroneopterin 3'-triphosphate + formate + H(+)</text>
        <dbReference type="Rhea" id="RHEA:17473"/>
        <dbReference type="ChEBI" id="CHEBI:15377"/>
        <dbReference type="ChEBI" id="CHEBI:15378"/>
        <dbReference type="ChEBI" id="CHEBI:15740"/>
        <dbReference type="ChEBI" id="CHEBI:37565"/>
        <dbReference type="ChEBI" id="CHEBI:58462"/>
        <dbReference type="EC" id="3.5.4.16"/>
    </reaction>
</comment>
<comment type="caution">
    <text evidence="8">The sequence shown here is derived from an EMBL/GenBank/DDBJ whole genome shotgun (WGS) entry which is preliminary data.</text>
</comment>
<keyword evidence="6" id="KW-0862">Zinc</keyword>
<gene>
    <name evidence="6 8" type="primary">folE</name>
    <name evidence="8" type="ORF">J4H92_06805</name>
</gene>
<dbReference type="Gene3D" id="3.30.1130.10">
    <property type="match status" value="1"/>
</dbReference>
<keyword evidence="6" id="KW-0342">GTP-binding</keyword>
<protein>
    <recommendedName>
        <fullName evidence="6">GTP cyclohydrolase 1</fullName>
        <ecNumber evidence="6">3.5.4.16</ecNumber>
    </recommendedName>
    <alternativeName>
        <fullName evidence="6">GTP cyclohydrolase I</fullName>
        <shortName evidence="6">GTP-CH-I</shortName>
    </alternativeName>
</protein>
<accession>A0A939S848</accession>
<dbReference type="NCBIfam" id="NF006825">
    <property type="entry name" value="PRK09347.1-2"/>
    <property type="match status" value="1"/>
</dbReference>
<evidence type="ECO:0000256" key="5">
    <source>
        <dbReference type="ARBA" id="ARBA00022801"/>
    </source>
</evidence>
<dbReference type="GO" id="GO:0046654">
    <property type="term" value="P:tetrahydrofolate biosynthetic process"/>
    <property type="evidence" value="ECO:0007669"/>
    <property type="project" value="UniProtKB-UniRule"/>
</dbReference>
<feature type="binding site" evidence="6">
    <location>
        <position position="81"/>
    </location>
    <ligand>
        <name>Zn(2+)</name>
        <dbReference type="ChEBI" id="CHEBI:29105"/>
    </ligand>
</feature>
<sequence length="192" mass="20420">MSARVDRQRVAAAVRELLSAIGEDPDDEAFSQTPARVAEAYAEFFAGVGADPLVHLRDAVPVGEQTGELVIVRDIALRSVCEHHLLPFRGRAHVAYRPGRRVVGLGAIPRVVETLAARPQLQERLGEQIAEAIEAGLEPEGVLVVLEASHGCVADRGVRQTEALAVSLASRGSLARSGERAEVLALIGADRA</sequence>